<keyword evidence="1" id="KW-0812">Transmembrane</keyword>
<feature type="transmembrane region" description="Helical" evidence="1">
    <location>
        <begin position="14"/>
        <end position="35"/>
    </location>
</feature>
<organism evidence="2 3">
    <name type="scientific">Agromyces aureus</name>
    <dbReference type="NCBI Taxonomy" id="453304"/>
    <lineage>
        <taxon>Bacteria</taxon>
        <taxon>Bacillati</taxon>
        <taxon>Actinomycetota</taxon>
        <taxon>Actinomycetes</taxon>
        <taxon>Micrococcales</taxon>
        <taxon>Microbacteriaceae</taxon>
        <taxon>Agromyces</taxon>
    </lineage>
</organism>
<reference evidence="3" key="2">
    <citation type="submission" date="2016-01" db="EMBL/GenBank/DDBJ databases">
        <title>Complete genome sequence of Agromyces aureus AR33T and comparison with related organisms.</title>
        <authorList>
            <person name="Corretto E."/>
            <person name="Antonielli L."/>
            <person name="Sessitsch A."/>
            <person name="Brader G."/>
        </authorList>
    </citation>
    <scope>NUCLEOTIDE SEQUENCE [LARGE SCALE GENOMIC DNA]</scope>
    <source>
        <strain evidence="3">AR33</strain>
    </source>
</reference>
<feature type="transmembrane region" description="Helical" evidence="1">
    <location>
        <begin position="41"/>
        <end position="62"/>
    </location>
</feature>
<dbReference type="KEGG" id="agy:ATC03_08050"/>
<gene>
    <name evidence="2" type="ORF">ATC03_08050</name>
</gene>
<protein>
    <submittedName>
        <fullName evidence="2">Uncharacterized protein</fullName>
    </submittedName>
</protein>
<keyword evidence="1" id="KW-1133">Transmembrane helix</keyword>
<evidence type="ECO:0000313" key="2">
    <source>
        <dbReference type="EMBL" id="ANJ26670.1"/>
    </source>
</evidence>
<accession>A0A191WEG5</accession>
<proteinExistence type="predicted"/>
<dbReference type="STRING" id="453304.ATC03_08050"/>
<evidence type="ECO:0000256" key="1">
    <source>
        <dbReference type="SAM" id="Phobius"/>
    </source>
</evidence>
<evidence type="ECO:0000313" key="3">
    <source>
        <dbReference type="Proteomes" id="UP000078437"/>
    </source>
</evidence>
<dbReference type="AlphaFoldDB" id="A0A191WEG5"/>
<name>A0A191WEG5_9MICO</name>
<keyword evidence="1" id="KW-0472">Membrane</keyword>
<dbReference type="Proteomes" id="UP000078437">
    <property type="component" value="Chromosome"/>
</dbReference>
<reference evidence="2 3" key="1">
    <citation type="journal article" date="2016" name="Int. J. Syst. Evol. Microbiol.">
        <title>Agromyces aureus sp. nov., isolated from the rhizosphere of Salix caprea L. grown in a heavy-metal-contaminated soil.</title>
        <authorList>
            <person name="Corretto E."/>
            <person name="Antonielli L."/>
            <person name="Sessitsch A."/>
            <person name="Compant S."/>
            <person name="Gorfer M."/>
            <person name="Kuffner M."/>
            <person name="Brader G."/>
        </authorList>
    </citation>
    <scope>NUCLEOTIDE SEQUENCE [LARGE SCALE GENOMIC DNA]</scope>
    <source>
        <strain evidence="2 3">AR33</strain>
    </source>
</reference>
<sequence length="82" mass="8339">MNQSAKSDTAVRRLAGASVTAIVLGAIVTLCGLVMDWGGFVGGMALGAGIGLVVVGAYLWGYANGIRRGGSRATWLPSRDAE</sequence>
<keyword evidence="3" id="KW-1185">Reference proteome</keyword>
<dbReference type="RefSeq" id="WP_067875356.1">
    <property type="nucleotide sequence ID" value="NZ_CP013979.1"/>
</dbReference>
<dbReference type="EMBL" id="CP013979">
    <property type="protein sequence ID" value="ANJ26670.1"/>
    <property type="molecule type" value="Genomic_DNA"/>
</dbReference>